<feature type="domain" description="DSP-PTPase phosphatase fused to NAD+ Kinase" evidence="1">
    <location>
        <begin position="67"/>
        <end position="188"/>
    </location>
</feature>
<sequence>MPGVRRLAIWGGPVRKGSNLFKRQTRKAGDRFRRLRGDADTPWRRLAAWAEVLFVDHGIFRLLFWNKRKVNENLWRGAQPTSWQVRGLARQGVRTIVNLRGPRDCATYLFEKDAAEEAGIALVDFVMTSREPPPAKRLHELKDLFARIEYPALVHCKSGADRAGITSALFLLIHEGRTPEEAKRQLSLRYGHIRQGKTGVLDQFFDEYIAARDATGIDFWTWVDTVYDPKQMKRDFHAGLIGNLIVDRILGRE</sequence>
<evidence type="ECO:0000259" key="1">
    <source>
        <dbReference type="Pfam" id="PF22741"/>
    </source>
</evidence>
<dbReference type="SUPFAM" id="SSF52799">
    <property type="entry name" value="(Phosphotyrosine protein) phosphatases II"/>
    <property type="match status" value="1"/>
</dbReference>
<organism evidence="2 3">
    <name type="scientific">Zavarzinia aquatilis</name>
    <dbReference type="NCBI Taxonomy" id="2211142"/>
    <lineage>
        <taxon>Bacteria</taxon>
        <taxon>Pseudomonadati</taxon>
        <taxon>Pseudomonadota</taxon>
        <taxon>Alphaproteobacteria</taxon>
        <taxon>Rhodospirillales</taxon>
        <taxon>Zavarziniaceae</taxon>
        <taxon>Zavarzinia</taxon>
    </lineage>
</organism>
<dbReference type="InterPro" id="IPR029021">
    <property type="entry name" value="Prot-tyrosine_phosphatase-like"/>
</dbReference>
<dbReference type="Pfam" id="PF22741">
    <property type="entry name" value="PTP-NADK"/>
    <property type="match status" value="1"/>
</dbReference>
<accession>A0A317E3U2</accession>
<name>A0A317E3U2_9PROT</name>
<dbReference type="AlphaFoldDB" id="A0A317E3U2"/>
<comment type="caution">
    <text evidence="2">The sequence shown here is derived from an EMBL/GenBank/DDBJ whole genome shotgun (WGS) entry which is preliminary data.</text>
</comment>
<evidence type="ECO:0000313" key="2">
    <source>
        <dbReference type="EMBL" id="PWR21311.1"/>
    </source>
</evidence>
<keyword evidence="3" id="KW-1185">Reference proteome</keyword>
<proteinExistence type="predicted"/>
<reference evidence="2 3" key="1">
    <citation type="submission" date="2018-05" db="EMBL/GenBank/DDBJ databases">
        <title>Zavarzinia sp. HR-AS.</title>
        <authorList>
            <person name="Lee Y."/>
            <person name="Jeon C.O."/>
        </authorList>
    </citation>
    <scope>NUCLEOTIDE SEQUENCE [LARGE SCALE GENOMIC DNA]</scope>
    <source>
        <strain evidence="2 3">HR-AS</strain>
    </source>
</reference>
<dbReference type="Proteomes" id="UP000245461">
    <property type="component" value="Unassembled WGS sequence"/>
</dbReference>
<dbReference type="InterPro" id="IPR055214">
    <property type="entry name" value="PTP-NADK"/>
</dbReference>
<gene>
    <name evidence="2" type="ORF">DKG74_12765</name>
</gene>
<evidence type="ECO:0000313" key="3">
    <source>
        <dbReference type="Proteomes" id="UP000245461"/>
    </source>
</evidence>
<dbReference type="OrthoDB" id="9814896at2"/>
<protein>
    <submittedName>
        <fullName evidence="2">Protein tyrosine phosphatase</fullName>
    </submittedName>
</protein>
<dbReference type="EMBL" id="QGLE01000007">
    <property type="protein sequence ID" value="PWR21311.1"/>
    <property type="molecule type" value="Genomic_DNA"/>
</dbReference>
<dbReference type="Gene3D" id="3.90.190.10">
    <property type="entry name" value="Protein tyrosine phosphatase superfamily"/>
    <property type="match status" value="1"/>
</dbReference>